<protein>
    <submittedName>
        <fullName evidence="2">Uncharacterized protein</fullName>
    </submittedName>
</protein>
<sequence>MADQDESGERGSPLWVPGGWAGLLLLLVAGLAVFGYTAVTFVPAPWLAGPVGYGLAILSGLGLLWLFPRQSLSGRHSVQSLPLPQPLVLGLFGIALSAMSWFALTLGLPGLINEVAGHRVEEPSVMLGRVQHSRRRCDYRMVGGLAERTLRGYLCVDRDLALRHLNAPGAVRVVGRRTALGLSVVSVEAERPGRRTDSTTR</sequence>
<proteinExistence type="predicted"/>
<name>A0ABU8CZQ6_9GAMM</name>
<gene>
    <name evidence="2" type="ORF">V2J18_06085</name>
</gene>
<feature type="transmembrane region" description="Helical" evidence="1">
    <location>
        <begin position="87"/>
        <end position="112"/>
    </location>
</feature>
<reference evidence="2 3" key="1">
    <citation type="submission" date="2024-02" db="EMBL/GenBank/DDBJ databases">
        <title>Lysobacter Genome Sequencing and Mining.</title>
        <authorList>
            <person name="Bierman J."/>
            <person name="Walker M.C."/>
        </authorList>
    </citation>
    <scope>NUCLEOTIDE SEQUENCE [LARGE SCALE GENOMIC DNA]</scope>
    <source>
        <strain evidence="2 3">PB6250</strain>
    </source>
</reference>
<dbReference type="RefSeq" id="WP_064746159.1">
    <property type="nucleotide sequence ID" value="NZ_JBANDL010000002.1"/>
</dbReference>
<dbReference type="Proteomes" id="UP001387215">
    <property type="component" value="Unassembled WGS sequence"/>
</dbReference>
<keyword evidence="1" id="KW-1133">Transmembrane helix</keyword>
<keyword evidence="1" id="KW-0472">Membrane</keyword>
<evidence type="ECO:0000313" key="3">
    <source>
        <dbReference type="Proteomes" id="UP001387215"/>
    </source>
</evidence>
<dbReference type="EMBL" id="JBANDL010000002">
    <property type="protein sequence ID" value="MEI2454242.1"/>
    <property type="molecule type" value="Genomic_DNA"/>
</dbReference>
<evidence type="ECO:0000313" key="2">
    <source>
        <dbReference type="EMBL" id="MEI2454242.1"/>
    </source>
</evidence>
<accession>A0ABU8CZQ6</accession>
<evidence type="ECO:0000256" key="1">
    <source>
        <dbReference type="SAM" id="Phobius"/>
    </source>
</evidence>
<feature type="transmembrane region" description="Helical" evidence="1">
    <location>
        <begin position="46"/>
        <end position="67"/>
    </location>
</feature>
<comment type="caution">
    <text evidence="2">The sequence shown here is derived from an EMBL/GenBank/DDBJ whole genome shotgun (WGS) entry which is preliminary data.</text>
</comment>
<keyword evidence="3" id="KW-1185">Reference proteome</keyword>
<organism evidence="2 3">
    <name type="scientific">Lysobacter firmicutimachus</name>
    <dbReference type="NCBI Taxonomy" id="1792846"/>
    <lineage>
        <taxon>Bacteria</taxon>
        <taxon>Pseudomonadati</taxon>
        <taxon>Pseudomonadota</taxon>
        <taxon>Gammaproteobacteria</taxon>
        <taxon>Lysobacterales</taxon>
        <taxon>Lysobacteraceae</taxon>
        <taxon>Lysobacter</taxon>
    </lineage>
</organism>
<feature type="transmembrane region" description="Helical" evidence="1">
    <location>
        <begin position="20"/>
        <end position="39"/>
    </location>
</feature>
<keyword evidence="1" id="KW-0812">Transmembrane</keyword>